<feature type="non-terminal residue" evidence="3">
    <location>
        <position position="1"/>
    </location>
</feature>
<keyword evidence="1" id="KW-0472">Membrane</keyword>
<accession>A0ABT3AUI0</accession>
<feature type="transmembrane region" description="Helical" evidence="1">
    <location>
        <begin position="171"/>
        <end position="190"/>
    </location>
</feature>
<feature type="transmembrane region" description="Helical" evidence="1">
    <location>
        <begin position="133"/>
        <end position="151"/>
    </location>
</feature>
<protein>
    <submittedName>
        <fullName evidence="3">Acyltransferase family protein</fullName>
    </submittedName>
</protein>
<dbReference type="PANTHER" id="PTHR23028">
    <property type="entry name" value="ACETYLTRANSFERASE"/>
    <property type="match status" value="1"/>
</dbReference>
<dbReference type="Pfam" id="PF01757">
    <property type="entry name" value="Acyl_transf_3"/>
    <property type="match status" value="1"/>
</dbReference>
<name>A0ABT3AUI0_9CYAN</name>
<feature type="transmembrane region" description="Helical" evidence="1">
    <location>
        <begin position="250"/>
        <end position="272"/>
    </location>
</feature>
<keyword evidence="1" id="KW-1133">Transmembrane helix</keyword>
<dbReference type="Proteomes" id="UP001526143">
    <property type="component" value="Unassembled WGS sequence"/>
</dbReference>
<sequence length="287" mass="33858">VCTFTYEHSLQTQAGLNFNGVFWSLSTEVQFYLVVPFIYNFLKYRLVKPNQAFLSGILILIITFIIRLIFWILFRNEISEKITYFIKYSYTPLITNLDYFLCGFFVNIWLKYKPLEQSKFTHKFIIKNLHKKYIAVILLILLYLFTARHSYHQELWNLPERNGKGVRTATSFFILQPITALITAFFVLTFESDIYHVKNNEKLSFCSILKNPIRILEVFGNLSYGVYIWHFPLVEKITPIFTSSIPIEAFYKRVIATLILSTVLATVTYYLVELPFARQKTLPQLQK</sequence>
<evidence type="ECO:0000313" key="3">
    <source>
        <dbReference type="EMBL" id="MCV3212788.1"/>
    </source>
</evidence>
<feature type="transmembrane region" description="Helical" evidence="1">
    <location>
        <begin position="93"/>
        <end position="112"/>
    </location>
</feature>
<feature type="transmembrane region" description="Helical" evidence="1">
    <location>
        <begin position="53"/>
        <end position="73"/>
    </location>
</feature>
<keyword evidence="4" id="KW-1185">Reference proteome</keyword>
<dbReference type="InterPro" id="IPR002656">
    <property type="entry name" value="Acyl_transf_3_dom"/>
</dbReference>
<proteinExistence type="predicted"/>
<keyword evidence="3" id="KW-0808">Transferase</keyword>
<comment type="caution">
    <text evidence="3">The sequence shown here is derived from an EMBL/GenBank/DDBJ whole genome shotgun (WGS) entry which is preliminary data.</text>
</comment>
<dbReference type="GO" id="GO:0016746">
    <property type="term" value="F:acyltransferase activity"/>
    <property type="evidence" value="ECO:0007669"/>
    <property type="project" value="UniProtKB-KW"/>
</dbReference>
<organism evidence="3 4">
    <name type="scientific">Plectonema radiosum NIES-515</name>
    <dbReference type="NCBI Taxonomy" id="2986073"/>
    <lineage>
        <taxon>Bacteria</taxon>
        <taxon>Bacillati</taxon>
        <taxon>Cyanobacteriota</taxon>
        <taxon>Cyanophyceae</taxon>
        <taxon>Oscillatoriophycideae</taxon>
        <taxon>Oscillatoriales</taxon>
        <taxon>Microcoleaceae</taxon>
        <taxon>Plectonema</taxon>
    </lineage>
</organism>
<feature type="domain" description="Acyltransferase 3" evidence="2">
    <location>
        <begin position="13"/>
        <end position="265"/>
    </location>
</feature>
<dbReference type="EMBL" id="JAOWRF010000067">
    <property type="protein sequence ID" value="MCV3212788.1"/>
    <property type="molecule type" value="Genomic_DNA"/>
</dbReference>
<dbReference type="RefSeq" id="WP_263744297.1">
    <property type="nucleotide sequence ID" value="NZ_JAOWRF010000067.1"/>
</dbReference>
<evidence type="ECO:0000259" key="2">
    <source>
        <dbReference type="Pfam" id="PF01757"/>
    </source>
</evidence>
<keyword evidence="3" id="KW-0012">Acyltransferase</keyword>
<dbReference type="PANTHER" id="PTHR23028:SF53">
    <property type="entry name" value="ACYL_TRANSF_3 DOMAIN-CONTAINING PROTEIN"/>
    <property type="match status" value="1"/>
</dbReference>
<feature type="transmembrane region" description="Helical" evidence="1">
    <location>
        <begin position="211"/>
        <end position="230"/>
    </location>
</feature>
<keyword evidence="1" id="KW-0812">Transmembrane</keyword>
<dbReference type="InterPro" id="IPR050879">
    <property type="entry name" value="Acyltransferase_3"/>
</dbReference>
<gene>
    <name evidence="3" type="ORF">OGM63_04475</name>
</gene>
<evidence type="ECO:0000313" key="4">
    <source>
        <dbReference type="Proteomes" id="UP001526143"/>
    </source>
</evidence>
<reference evidence="3 4" key="1">
    <citation type="submission" date="2022-10" db="EMBL/GenBank/DDBJ databases">
        <title>Identification of biosynthetic pathway for the production of the potent trypsin inhibitor radiosumin.</title>
        <authorList>
            <person name="Fewer D.P."/>
            <person name="Delbaje E."/>
            <person name="Ouyang X."/>
            <person name="Agostino P.D."/>
            <person name="Wahlsten M."/>
            <person name="Jokela J."/>
            <person name="Permi P."/>
            <person name="Haapaniemi E."/>
            <person name="Koistinen H."/>
        </authorList>
    </citation>
    <scope>NUCLEOTIDE SEQUENCE [LARGE SCALE GENOMIC DNA]</scope>
    <source>
        <strain evidence="3 4">NIES-515</strain>
    </source>
</reference>
<feature type="transmembrane region" description="Helical" evidence="1">
    <location>
        <begin position="20"/>
        <end position="41"/>
    </location>
</feature>
<evidence type="ECO:0000256" key="1">
    <source>
        <dbReference type="SAM" id="Phobius"/>
    </source>
</evidence>